<accession>F2DCR8</accession>
<feature type="signal peptide" evidence="1">
    <location>
        <begin position="1"/>
        <end position="25"/>
    </location>
</feature>
<name>F2DCR8_HORVV</name>
<feature type="chain" id="PRO_5003275532" evidence="1">
    <location>
        <begin position="26"/>
        <end position="115"/>
    </location>
</feature>
<dbReference type="AlphaFoldDB" id="F2DCR8"/>
<evidence type="ECO:0000256" key="1">
    <source>
        <dbReference type="SAM" id="SignalP"/>
    </source>
</evidence>
<protein>
    <submittedName>
        <fullName evidence="2">Predicted protein</fullName>
    </submittedName>
</protein>
<organism evidence="2">
    <name type="scientific">Hordeum vulgare subsp. vulgare</name>
    <name type="common">Domesticated barley</name>
    <dbReference type="NCBI Taxonomy" id="112509"/>
    <lineage>
        <taxon>Eukaryota</taxon>
        <taxon>Viridiplantae</taxon>
        <taxon>Streptophyta</taxon>
        <taxon>Embryophyta</taxon>
        <taxon>Tracheophyta</taxon>
        <taxon>Spermatophyta</taxon>
        <taxon>Magnoliopsida</taxon>
        <taxon>Liliopsida</taxon>
        <taxon>Poales</taxon>
        <taxon>Poaceae</taxon>
        <taxon>BOP clade</taxon>
        <taxon>Pooideae</taxon>
        <taxon>Triticodae</taxon>
        <taxon>Triticeae</taxon>
        <taxon>Hordeinae</taxon>
        <taxon>Hordeum</taxon>
    </lineage>
</organism>
<proteinExistence type="evidence at transcript level"/>
<sequence length="115" mass="11957">MAMKRRLWRRMGGSVLGCFAACVGAGAGAGCGCLCARALEEVVEERKALVSGSSQVVRLTDLLVGKGSSSSSSTTLGFHLQPKVCKCNACRCVHPSMHLLPPPVCIACSFSGSRV</sequence>
<reference evidence="2" key="1">
    <citation type="journal article" date="2011" name="Plant Physiol.">
        <title>Comprehensive sequence analysis of 24,783 barley full-length cDNAs derived from 12 clone libraries.</title>
        <authorList>
            <person name="Matsumoto T."/>
            <person name="Tanaka T."/>
            <person name="Sakai H."/>
            <person name="Amano N."/>
            <person name="Kanamori H."/>
            <person name="Kurita K."/>
            <person name="Kikuta A."/>
            <person name="Kamiya K."/>
            <person name="Yamamoto M."/>
            <person name="Ikawa H."/>
            <person name="Fujii N."/>
            <person name="Hori K."/>
            <person name="Itoh T."/>
            <person name="Sato K."/>
        </authorList>
    </citation>
    <scope>NUCLEOTIDE SEQUENCE</scope>
    <source>
        <tissue evidence="2">Shoot</tissue>
    </source>
</reference>
<evidence type="ECO:0000313" key="2">
    <source>
        <dbReference type="EMBL" id="BAJ92889.1"/>
    </source>
</evidence>
<keyword evidence="1" id="KW-0732">Signal</keyword>
<dbReference type="EMBL" id="AK361685">
    <property type="protein sequence ID" value="BAJ92889.1"/>
    <property type="molecule type" value="mRNA"/>
</dbReference>
<dbReference type="PROSITE" id="PS51257">
    <property type="entry name" value="PROKAR_LIPOPROTEIN"/>
    <property type="match status" value="1"/>
</dbReference>